<keyword evidence="5" id="KW-1185">Reference proteome</keyword>
<organism evidence="4 5">
    <name type="scientific">Streptomyces zhihengii</name>
    <dbReference type="NCBI Taxonomy" id="1818004"/>
    <lineage>
        <taxon>Bacteria</taxon>
        <taxon>Bacillati</taxon>
        <taxon>Actinomycetota</taxon>
        <taxon>Actinomycetes</taxon>
        <taxon>Kitasatosporales</taxon>
        <taxon>Streptomycetaceae</taxon>
        <taxon>Streptomyces</taxon>
    </lineage>
</organism>
<dbReference type="EMBL" id="JAFEJA010000001">
    <property type="protein sequence ID" value="MBM9621532.1"/>
    <property type="molecule type" value="Genomic_DNA"/>
</dbReference>
<dbReference type="Pfam" id="PF00589">
    <property type="entry name" value="Phage_integrase"/>
    <property type="match status" value="1"/>
</dbReference>
<feature type="region of interest" description="Disordered" evidence="2">
    <location>
        <begin position="1"/>
        <end position="35"/>
    </location>
</feature>
<dbReference type="PANTHER" id="PTHR30349">
    <property type="entry name" value="PHAGE INTEGRASE-RELATED"/>
    <property type="match status" value="1"/>
</dbReference>
<dbReference type="RefSeq" id="WP_205375378.1">
    <property type="nucleotide sequence ID" value="NZ_JAFEJA010000001.1"/>
</dbReference>
<protein>
    <submittedName>
        <fullName evidence="4">Tyrosine-type recombinase/integrase</fullName>
    </submittedName>
</protein>
<keyword evidence="1" id="KW-0233">DNA recombination</keyword>
<dbReference type="Proteomes" id="UP000664109">
    <property type="component" value="Unassembled WGS sequence"/>
</dbReference>
<reference evidence="4 5" key="1">
    <citation type="journal article" date="2016" name="Arch. Microbiol.">
        <title>Streptomyces zhihengii sp. nov., isolated from rhizospheric soil of Psammosilene tunicoides.</title>
        <authorList>
            <person name="Huang M.J."/>
            <person name="Fei J.J."/>
            <person name="Salam N."/>
            <person name="Kim C.J."/>
            <person name="Hozzein W.N."/>
            <person name="Xiao M."/>
            <person name="Huang H.Q."/>
            <person name="Li W.J."/>
        </authorList>
    </citation>
    <scope>NUCLEOTIDE SEQUENCE [LARGE SCALE GENOMIC DNA]</scope>
    <source>
        <strain evidence="4 5">YIM T102</strain>
    </source>
</reference>
<evidence type="ECO:0000313" key="5">
    <source>
        <dbReference type="Proteomes" id="UP000664109"/>
    </source>
</evidence>
<dbReference type="Gene3D" id="1.10.443.10">
    <property type="entry name" value="Intergrase catalytic core"/>
    <property type="match status" value="1"/>
</dbReference>
<sequence length="344" mass="38890">MAARKPQENRSPLRASKSTRTLRAIPSDGAETGQRTAALQDYATHLRASNNKHGRPYQEKTVTAYVKAVKALDKWMAGQGMTDDFSSVGTDTLNLFFRAYYQQHEQGGTNTLQRNLRTFFSYLEEEYDTVNPYRDKRLQRYAPPTGVKPKTLSSDFISDLLKETGGGNPRVREFEKVRDHAIIRVLTEGLRAEELLSLRLDSLNLEQGLAQVVPLKDARAAGEGRIIPLQPKTVVAITRYIRAREAHRMSGEPWLWLGTRNRARLTYSGLYRMLKRRASDCGYDSVSPHQFRHTFTDDLLSAGVSGEDVMQIAGWKDPAMLRRYAADMATTRALKAVKGMGDRY</sequence>
<evidence type="ECO:0000259" key="3">
    <source>
        <dbReference type="PROSITE" id="PS51898"/>
    </source>
</evidence>
<evidence type="ECO:0000256" key="2">
    <source>
        <dbReference type="SAM" id="MobiDB-lite"/>
    </source>
</evidence>
<dbReference type="SUPFAM" id="SSF56349">
    <property type="entry name" value="DNA breaking-rejoining enzymes"/>
    <property type="match status" value="1"/>
</dbReference>
<evidence type="ECO:0000256" key="1">
    <source>
        <dbReference type="ARBA" id="ARBA00023172"/>
    </source>
</evidence>
<dbReference type="InterPro" id="IPR050090">
    <property type="entry name" value="Tyrosine_recombinase_XerCD"/>
</dbReference>
<dbReference type="InterPro" id="IPR002104">
    <property type="entry name" value="Integrase_catalytic"/>
</dbReference>
<feature type="domain" description="Tyr recombinase" evidence="3">
    <location>
        <begin position="147"/>
        <end position="339"/>
    </location>
</feature>
<dbReference type="PROSITE" id="PS51898">
    <property type="entry name" value="TYR_RECOMBINASE"/>
    <property type="match status" value="1"/>
</dbReference>
<dbReference type="CDD" id="cd00397">
    <property type="entry name" value="DNA_BRE_C"/>
    <property type="match status" value="1"/>
</dbReference>
<name>A0ABS2UVD8_9ACTN</name>
<evidence type="ECO:0000313" key="4">
    <source>
        <dbReference type="EMBL" id="MBM9621532.1"/>
    </source>
</evidence>
<dbReference type="InterPro" id="IPR011010">
    <property type="entry name" value="DNA_brk_join_enz"/>
</dbReference>
<dbReference type="PANTHER" id="PTHR30349:SF81">
    <property type="entry name" value="TYROSINE RECOMBINASE XERC"/>
    <property type="match status" value="1"/>
</dbReference>
<accession>A0ABS2UVD8</accession>
<comment type="caution">
    <text evidence="4">The sequence shown here is derived from an EMBL/GenBank/DDBJ whole genome shotgun (WGS) entry which is preliminary data.</text>
</comment>
<proteinExistence type="predicted"/>
<gene>
    <name evidence="4" type="ORF">JE024_22890</name>
</gene>
<dbReference type="InterPro" id="IPR013762">
    <property type="entry name" value="Integrase-like_cat_sf"/>
</dbReference>